<dbReference type="EMBL" id="MQVM01000006">
    <property type="protein sequence ID" value="ONH75426.1"/>
    <property type="molecule type" value="Genomic_DNA"/>
</dbReference>
<keyword evidence="2" id="KW-0812">Transmembrane</keyword>
<dbReference type="STRING" id="4909.A0A099P818"/>
<dbReference type="EMBL" id="CP028775">
    <property type="protein sequence ID" value="AWU76449.1"/>
    <property type="molecule type" value="Genomic_DNA"/>
</dbReference>
<evidence type="ECO:0000313" key="7">
    <source>
        <dbReference type="Proteomes" id="UP000029867"/>
    </source>
</evidence>
<dbReference type="InterPro" id="IPR003103">
    <property type="entry name" value="BAG_domain"/>
</dbReference>
<feature type="region of interest" description="Disordered" evidence="1">
    <location>
        <begin position="61"/>
        <end position="81"/>
    </location>
</feature>
<evidence type="ECO:0000313" key="4">
    <source>
        <dbReference type="EMBL" id="AWU76449.1"/>
    </source>
</evidence>
<gene>
    <name evidence="6" type="ORF">BOH78_1777</name>
    <name evidence="4" type="ORF">C5L36_0C03860</name>
    <name evidence="5" type="ORF">JL09_g324</name>
</gene>
<dbReference type="Proteomes" id="UP000029867">
    <property type="component" value="Unassembled WGS sequence"/>
</dbReference>
<sequence>MDVMVPYLYNSIDKAASLASPYVSPEKLDQVCRWLKQHDEAVLYSTLGALVLGTLYLASSGNGKTKKRSKKPSSKKSYQVKVKKEKVVPVDPVKQSYDTINSVKDELKNVFTPQVDQLEKDVERELAGKKEIEGKKNKHKKKKAGSKNKLKEHTSNEAPEGAAKTSSYKDSTKYRYLYLNEALLKLLMRLDGVETQGIEDIRVQRKATIKLVQEQCKRVDALKDYVN</sequence>
<evidence type="ECO:0000259" key="3">
    <source>
        <dbReference type="PROSITE" id="PS51035"/>
    </source>
</evidence>
<dbReference type="AlphaFoldDB" id="A0A099P818"/>
<dbReference type="OrthoDB" id="417450at2759"/>
<evidence type="ECO:0000313" key="6">
    <source>
        <dbReference type="EMBL" id="ONH75426.1"/>
    </source>
</evidence>
<dbReference type="VEuPathDB" id="FungiDB:C5L36_0C03860"/>
<reference evidence="4 9" key="5">
    <citation type="submission" date="2018-06" db="EMBL/GenBank/DDBJ databases">
        <title>Population genomics shows no distinction between pathogenic Candida krusei and environmental Pichia kudriavzevii: One species, four names.</title>
        <authorList>
            <person name="Douglass A.P."/>
            <person name="Offei B."/>
            <person name="Braun-Galleani S."/>
            <person name="Coughlan A.Y."/>
            <person name="Martos A."/>
            <person name="Ortiz-Merino R.A."/>
            <person name="Byrne K.P."/>
            <person name="Wolfe K.H."/>
        </authorList>
    </citation>
    <scope>NUCLEOTIDE SEQUENCE [LARGE SCALE GENOMIC DNA]</scope>
    <source>
        <strain evidence="4 9">CBS573</strain>
    </source>
</reference>
<dbReference type="Gene3D" id="1.20.58.120">
    <property type="entry name" value="BAG domain"/>
    <property type="match status" value="1"/>
</dbReference>
<name>A0A099P818_PICKU</name>
<keyword evidence="2" id="KW-0472">Membrane</keyword>
<keyword evidence="9" id="KW-1185">Reference proteome</keyword>
<feature type="compositionally biased region" description="Basic residues" evidence="1">
    <location>
        <begin position="136"/>
        <end position="148"/>
    </location>
</feature>
<evidence type="ECO:0000313" key="5">
    <source>
        <dbReference type="EMBL" id="KGK40359.1"/>
    </source>
</evidence>
<dbReference type="Proteomes" id="UP000249293">
    <property type="component" value="Chromosome 3"/>
</dbReference>
<feature type="region of interest" description="Disordered" evidence="1">
    <location>
        <begin position="129"/>
        <end position="166"/>
    </location>
</feature>
<dbReference type="HOGENOM" id="CLU_1219833_0_0_1"/>
<dbReference type="EMBL" id="JQFK01000002">
    <property type="protein sequence ID" value="KGK40359.1"/>
    <property type="molecule type" value="Genomic_DNA"/>
</dbReference>
<feature type="compositionally biased region" description="Basic residues" evidence="1">
    <location>
        <begin position="64"/>
        <end position="74"/>
    </location>
</feature>
<dbReference type="PROSITE" id="PS51035">
    <property type="entry name" value="BAG"/>
    <property type="match status" value="1"/>
</dbReference>
<accession>A0A099P818</accession>
<feature type="transmembrane region" description="Helical" evidence="2">
    <location>
        <begin position="41"/>
        <end position="58"/>
    </location>
</feature>
<evidence type="ECO:0000256" key="2">
    <source>
        <dbReference type="SAM" id="Phobius"/>
    </source>
</evidence>
<reference evidence="7" key="1">
    <citation type="journal article" date="2014" name="Microb. Cell Fact.">
        <title>Exploiting Issatchenkia orientalis SD108 for succinic acid production.</title>
        <authorList>
            <person name="Xiao H."/>
            <person name="Shao Z."/>
            <person name="Jiang Y."/>
            <person name="Dole S."/>
            <person name="Zhao H."/>
        </authorList>
    </citation>
    <scope>NUCLEOTIDE SEQUENCE [LARGE SCALE GENOMIC DNA]</scope>
    <source>
        <strain evidence="7">SD108</strain>
    </source>
</reference>
<evidence type="ECO:0000313" key="8">
    <source>
        <dbReference type="Proteomes" id="UP000189274"/>
    </source>
</evidence>
<dbReference type="GO" id="GO:0051087">
    <property type="term" value="F:protein-folding chaperone binding"/>
    <property type="evidence" value="ECO:0007669"/>
    <property type="project" value="InterPro"/>
</dbReference>
<reference evidence="5" key="2">
    <citation type="submission" date="2014-08" db="EMBL/GenBank/DDBJ databases">
        <title>Exploiting Issatchenkia orientalis SD108 for Succinic Acid Production.</title>
        <authorList>
            <person name="Xiao H."/>
            <person name="Shao Z."/>
            <person name="Jiang Y."/>
            <person name="Dole S."/>
            <person name="Zhao H."/>
        </authorList>
    </citation>
    <scope>NUCLEOTIDE SEQUENCE [LARGE SCALE GENOMIC DNA]</scope>
    <source>
        <strain evidence="5">SD108</strain>
    </source>
</reference>
<evidence type="ECO:0000256" key="1">
    <source>
        <dbReference type="SAM" id="MobiDB-lite"/>
    </source>
</evidence>
<feature type="domain" description="BAG" evidence="3">
    <location>
        <begin position="171"/>
        <end position="223"/>
    </location>
</feature>
<proteinExistence type="predicted"/>
<dbReference type="SUPFAM" id="SSF63491">
    <property type="entry name" value="BAG domain"/>
    <property type="match status" value="1"/>
</dbReference>
<reference evidence="6" key="4">
    <citation type="submission" date="2017-01" db="EMBL/GenBank/DDBJ databases">
        <authorList>
            <person name="Mah S.A."/>
            <person name="Swanson W.J."/>
            <person name="Moy G.W."/>
            <person name="Vacquier V.D."/>
        </authorList>
    </citation>
    <scope>NUCLEOTIDE SEQUENCE [LARGE SCALE GENOMIC DNA]</scope>
    <source>
        <strain evidence="6">129</strain>
    </source>
</reference>
<protein>
    <submittedName>
        <fullName evidence="6">BAG domain-containing protein Samui</fullName>
    </submittedName>
</protein>
<organism evidence="5 7">
    <name type="scientific">Pichia kudriavzevii</name>
    <name type="common">Yeast</name>
    <name type="synonym">Issatchenkia orientalis</name>
    <dbReference type="NCBI Taxonomy" id="4909"/>
    <lineage>
        <taxon>Eukaryota</taxon>
        <taxon>Fungi</taxon>
        <taxon>Dikarya</taxon>
        <taxon>Ascomycota</taxon>
        <taxon>Saccharomycotina</taxon>
        <taxon>Pichiomycetes</taxon>
        <taxon>Pichiales</taxon>
        <taxon>Pichiaceae</taxon>
        <taxon>Pichia</taxon>
    </lineage>
</organism>
<keyword evidence="2" id="KW-1133">Transmembrane helix</keyword>
<dbReference type="Pfam" id="PF02179">
    <property type="entry name" value="BAG"/>
    <property type="match status" value="1"/>
</dbReference>
<reference evidence="8" key="3">
    <citation type="journal article" date="2017" name="Genome Announc.">
        <title>Genome sequences of Cyberlindnera fabianii 65, Pichia kudriavzevii 129, and Saccharomyces cerevisiae 131 isolated from fermented masau fruits in Zimbabwe.</title>
        <authorList>
            <person name="van Rijswijck I.M.H."/>
            <person name="Derks M.F.L."/>
            <person name="Abee T."/>
            <person name="de Ridder D."/>
            <person name="Smid E.J."/>
        </authorList>
    </citation>
    <scope>NUCLEOTIDE SEQUENCE [LARGE SCALE GENOMIC DNA]</scope>
    <source>
        <strain evidence="8">129</strain>
    </source>
</reference>
<evidence type="ECO:0000313" key="9">
    <source>
        <dbReference type="Proteomes" id="UP000249293"/>
    </source>
</evidence>
<dbReference type="Proteomes" id="UP000189274">
    <property type="component" value="Unassembled WGS sequence"/>
</dbReference>
<dbReference type="InterPro" id="IPR036533">
    <property type="entry name" value="BAG_dom_sf"/>
</dbReference>